<keyword evidence="10" id="KW-1185">Reference proteome</keyword>
<keyword evidence="3" id="KW-0597">Phosphoprotein</keyword>
<feature type="domain" description="HAMP" evidence="8">
    <location>
        <begin position="298"/>
        <end position="351"/>
    </location>
</feature>
<dbReference type="AlphaFoldDB" id="A0A8J2ZUR6"/>
<name>A0A8J2ZUR6_9BACL</name>
<dbReference type="PROSITE" id="PS50885">
    <property type="entry name" value="HAMP"/>
    <property type="match status" value="1"/>
</dbReference>
<keyword evidence="6 7" id="KW-0472">Membrane</keyword>
<dbReference type="Proteomes" id="UP000656813">
    <property type="component" value="Unassembled WGS sequence"/>
</dbReference>
<dbReference type="Gene3D" id="3.30.565.10">
    <property type="entry name" value="Histidine kinase-like ATPase, C-terminal domain"/>
    <property type="match status" value="1"/>
</dbReference>
<comment type="subcellular location">
    <subcellularLocation>
        <location evidence="1">Cell membrane</location>
        <topology evidence="1">Multi-pass membrane protein</topology>
    </subcellularLocation>
</comment>
<reference evidence="9" key="1">
    <citation type="journal article" date="2014" name="Int. J. Syst. Evol. Microbiol.">
        <title>Complete genome sequence of Corynebacterium casei LMG S-19264T (=DSM 44701T), isolated from a smear-ripened cheese.</title>
        <authorList>
            <consortium name="US DOE Joint Genome Institute (JGI-PGF)"/>
            <person name="Walter F."/>
            <person name="Albersmeier A."/>
            <person name="Kalinowski J."/>
            <person name="Ruckert C."/>
        </authorList>
    </citation>
    <scope>NUCLEOTIDE SEQUENCE</scope>
    <source>
        <strain evidence="9">CGMCC 1.12777</strain>
    </source>
</reference>
<dbReference type="GO" id="GO:0005886">
    <property type="term" value="C:plasma membrane"/>
    <property type="evidence" value="ECO:0007669"/>
    <property type="project" value="UniProtKB-SubCell"/>
</dbReference>
<dbReference type="Pfam" id="PF06580">
    <property type="entry name" value="His_kinase"/>
    <property type="match status" value="1"/>
</dbReference>
<comment type="caution">
    <text evidence="9">The sequence shown here is derived from an EMBL/GenBank/DDBJ whole genome shotgun (WGS) entry which is preliminary data.</text>
</comment>
<keyword evidence="5 9" id="KW-0418">Kinase</keyword>
<gene>
    <name evidence="9" type="ORF">GCM10007096_15870</name>
</gene>
<organism evidence="9 10">
    <name type="scientific">Pullulanibacillus pueri</name>
    <dbReference type="NCBI Taxonomy" id="1437324"/>
    <lineage>
        <taxon>Bacteria</taxon>
        <taxon>Bacillati</taxon>
        <taxon>Bacillota</taxon>
        <taxon>Bacilli</taxon>
        <taxon>Bacillales</taxon>
        <taxon>Sporolactobacillaceae</taxon>
        <taxon>Pullulanibacillus</taxon>
    </lineage>
</organism>
<keyword evidence="7" id="KW-0812">Transmembrane</keyword>
<dbReference type="RefSeq" id="WP_188496866.1">
    <property type="nucleotide sequence ID" value="NZ_BMFV01000009.1"/>
</dbReference>
<evidence type="ECO:0000256" key="5">
    <source>
        <dbReference type="ARBA" id="ARBA00022777"/>
    </source>
</evidence>
<dbReference type="InterPro" id="IPR010559">
    <property type="entry name" value="Sig_transdc_His_kin_internal"/>
</dbReference>
<reference evidence="9" key="2">
    <citation type="submission" date="2020-09" db="EMBL/GenBank/DDBJ databases">
        <authorList>
            <person name="Sun Q."/>
            <person name="Zhou Y."/>
        </authorList>
    </citation>
    <scope>NUCLEOTIDE SEQUENCE</scope>
    <source>
        <strain evidence="9">CGMCC 1.12777</strain>
    </source>
</reference>
<evidence type="ECO:0000256" key="7">
    <source>
        <dbReference type="SAM" id="Phobius"/>
    </source>
</evidence>
<evidence type="ECO:0000313" key="10">
    <source>
        <dbReference type="Proteomes" id="UP000656813"/>
    </source>
</evidence>
<feature type="transmembrane region" description="Helical" evidence="7">
    <location>
        <begin position="13"/>
        <end position="34"/>
    </location>
</feature>
<evidence type="ECO:0000256" key="1">
    <source>
        <dbReference type="ARBA" id="ARBA00004651"/>
    </source>
</evidence>
<dbReference type="InterPro" id="IPR003594">
    <property type="entry name" value="HATPase_dom"/>
</dbReference>
<dbReference type="InterPro" id="IPR036890">
    <property type="entry name" value="HATPase_C_sf"/>
</dbReference>
<evidence type="ECO:0000313" key="9">
    <source>
        <dbReference type="EMBL" id="GGH80045.1"/>
    </source>
</evidence>
<keyword evidence="7" id="KW-1133">Transmembrane helix</keyword>
<proteinExistence type="predicted"/>
<evidence type="ECO:0000256" key="3">
    <source>
        <dbReference type="ARBA" id="ARBA00022553"/>
    </source>
</evidence>
<dbReference type="EMBL" id="BMFV01000009">
    <property type="protein sequence ID" value="GGH80045.1"/>
    <property type="molecule type" value="Genomic_DNA"/>
</dbReference>
<evidence type="ECO:0000256" key="4">
    <source>
        <dbReference type="ARBA" id="ARBA00022679"/>
    </source>
</evidence>
<accession>A0A8J2ZUR6</accession>
<keyword evidence="2" id="KW-1003">Cell membrane</keyword>
<dbReference type="GO" id="GO:0000155">
    <property type="term" value="F:phosphorelay sensor kinase activity"/>
    <property type="evidence" value="ECO:0007669"/>
    <property type="project" value="InterPro"/>
</dbReference>
<keyword evidence="4" id="KW-0808">Transferase</keyword>
<sequence length="568" mass="65847">MGSKYFINSLIKVYSMILIIAVTVFAILISYFTYQENQRTSLETVRLSANRMENILVEHEKTLDQAVTNLTSSQTIINNLYQYFDLDIADYLQKSLSAQKENEPFIYLPKLITEMYYMDSDIDSIGVALDNYKQVYYSDRKNKAGKKFKQYPREDNKVIFTKPLIDSNSLRQIGTLSMTFNNKELQKVVDNYGDHSSLQVFVISSTKKQIYHDQKASDKATLQRQIQDDLIEDSHLNLSQLKKDYYVKSVQTKNDFQILSLISKRDVLVKSIKRLLLFLLASMVLDAILLFTLRKTFKRYTVQVEDIQKVTSQVSVGNKDLRINEKTKQGELKEISISINQMLDGINRYIKDIYELEIKQKDAHMRALQSQINPHFLYNTLEYIRMYAVSEGADELSNVVYVFASLLRNNISHEKTVSIRHELEFCEKYAYLYQMRYRDRIAYSFKISGDLGERSIPKFTLQPLVENFFVHGIDHTRIDNVISVKVFEEDNLNHIIIQDNGTGIEEEKLAQINQLLAGSSEETVLGDSIGIQNVNERLRAFFGEDYAMSFRNNDLGGLTIEIIFGEEE</sequence>
<dbReference type="InterPro" id="IPR003660">
    <property type="entry name" value="HAMP_dom"/>
</dbReference>
<dbReference type="PANTHER" id="PTHR42713">
    <property type="entry name" value="HISTIDINE KINASE-RELATED"/>
    <property type="match status" value="1"/>
</dbReference>
<feature type="transmembrane region" description="Helical" evidence="7">
    <location>
        <begin position="275"/>
        <end position="293"/>
    </location>
</feature>
<evidence type="ECO:0000259" key="8">
    <source>
        <dbReference type="PROSITE" id="PS50885"/>
    </source>
</evidence>
<evidence type="ECO:0000256" key="2">
    <source>
        <dbReference type="ARBA" id="ARBA00022475"/>
    </source>
</evidence>
<dbReference type="SUPFAM" id="SSF55874">
    <property type="entry name" value="ATPase domain of HSP90 chaperone/DNA topoisomerase II/histidine kinase"/>
    <property type="match status" value="1"/>
</dbReference>
<evidence type="ECO:0000256" key="6">
    <source>
        <dbReference type="ARBA" id="ARBA00023136"/>
    </source>
</evidence>
<dbReference type="Gene3D" id="6.10.340.10">
    <property type="match status" value="1"/>
</dbReference>
<dbReference type="Pfam" id="PF02518">
    <property type="entry name" value="HATPase_c"/>
    <property type="match status" value="1"/>
</dbReference>
<protein>
    <submittedName>
        <fullName evidence="9">Two-component sensor histidine kinase</fullName>
    </submittedName>
</protein>
<dbReference type="InterPro" id="IPR051552">
    <property type="entry name" value="HptR"/>
</dbReference>
<dbReference type="PANTHER" id="PTHR42713:SF2">
    <property type="entry name" value="TWO-COMPONENT SENSOR KINASE YESM"/>
    <property type="match status" value="1"/>
</dbReference>